<keyword evidence="1" id="KW-0472">Membrane</keyword>
<sequence length="163" mass="17480">MAAPVSPTTAIHARQPRPRITFGTVLAFVAVFGRVVVAPMMLLTVFGLSKYLTSGRMFIESSDSYFAFSAEDAVMIGGCTNCQVGCRTAVLQMSLFGHNALMSKPLFENLYTMRNTNVSLSSSAIALAITMEKDGTLCMSGFDEWGSPVTTFKGAPKMVVDAV</sequence>
<dbReference type="AlphaFoldDB" id="A0ABD3G4W0"/>
<keyword evidence="3" id="KW-1185">Reference proteome</keyword>
<evidence type="ECO:0000256" key="1">
    <source>
        <dbReference type="SAM" id="Phobius"/>
    </source>
</evidence>
<comment type="caution">
    <text evidence="2">The sequence shown here is derived from an EMBL/GenBank/DDBJ whole genome shotgun (WGS) entry which is preliminary data.</text>
</comment>
<evidence type="ECO:0000313" key="3">
    <source>
        <dbReference type="Proteomes" id="UP001632037"/>
    </source>
</evidence>
<accession>A0ABD3G4W0</accession>
<reference evidence="2 3" key="1">
    <citation type="submission" date="2024-09" db="EMBL/GenBank/DDBJ databases">
        <title>Genome sequencing and assembly of Phytophthora oleae, isolate VK10A, causative agent of rot of olive drupes.</title>
        <authorList>
            <person name="Conti Taguali S."/>
            <person name="Riolo M."/>
            <person name="La Spada F."/>
            <person name="Cacciola S.O."/>
            <person name="Dionisio G."/>
        </authorList>
    </citation>
    <scope>NUCLEOTIDE SEQUENCE [LARGE SCALE GENOMIC DNA]</scope>
    <source>
        <strain evidence="2 3">VK10A</strain>
    </source>
</reference>
<dbReference type="EMBL" id="JBIMZQ010000003">
    <property type="protein sequence ID" value="KAL3673040.1"/>
    <property type="molecule type" value="Genomic_DNA"/>
</dbReference>
<dbReference type="Proteomes" id="UP001632037">
    <property type="component" value="Unassembled WGS sequence"/>
</dbReference>
<keyword evidence="1" id="KW-1133">Transmembrane helix</keyword>
<keyword evidence="1" id="KW-0812">Transmembrane</keyword>
<protein>
    <submittedName>
        <fullName evidence="2">Uncharacterized protein</fullName>
    </submittedName>
</protein>
<evidence type="ECO:0000313" key="2">
    <source>
        <dbReference type="EMBL" id="KAL3673040.1"/>
    </source>
</evidence>
<gene>
    <name evidence="2" type="ORF">V7S43_002335</name>
</gene>
<feature type="transmembrane region" description="Helical" evidence="1">
    <location>
        <begin position="20"/>
        <end position="48"/>
    </location>
</feature>
<organism evidence="2 3">
    <name type="scientific">Phytophthora oleae</name>
    <dbReference type="NCBI Taxonomy" id="2107226"/>
    <lineage>
        <taxon>Eukaryota</taxon>
        <taxon>Sar</taxon>
        <taxon>Stramenopiles</taxon>
        <taxon>Oomycota</taxon>
        <taxon>Peronosporomycetes</taxon>
        <taxon>Peronosporales</taxon>
        <taxon>Peronosporaceae</taxon>
        <taxon>Phytophthora</taxon>
    </lineage>
</organism>
<name>A0ABD3G4W0_9STRA</name>
<proteinExistence type="predicted"/>